<dbReference type="EMBL" id="CP037968">
    <property type="protein sequence ID" value="QYZ79002.1"/>
    <property type="molecule type" value="Genomic_DNA"/>
</dbReference>
<reference evidence="1" key="2">
    <citation type="submission" date="2019-03" db="EMBL/GenBank/DDBJ databases">
        <authorList>
            <person name="Chen S.-C."/>
            <person name="Wu S.-Y."/>
            <person name="Lai M.-C."/>
        </authorList>
    </citation>
    <scope>NUCLEOTIDE SEQUENCE</scope>
    <source>
        <strain evidence="1">ML15</strain>
    </source>
</reference>
<evidence type="ECO:0000313" key="2">
    <source>
        <dbReference type="Proteomes" id="UP000826709"/>
    </source>
</evidence>
<dbReference type="SUPFAM" id="SSF75169">
    <property type="entry name" value="DsrEFH-like"/>
    <property type="match status" value="1"/>
</dbReference>
<dbReference type="KEGG" id="mfk:E2N92_05960"/>
<dbReference type="RefSeq" id="WP_220682774.1">
    <property type="nucleotide sequence ID" value="NZ_CP037968.1"/>
</dbReference>
<evidence type="ECO:0000313" key="1">
    <source>
        <dbReference type="EMBL" id="QYZ79002.1"/>
    </source>
</evidence>
<evidence type="ECO:0008006" key="3">
    <source>
        <dbReference type="Google" id="ProtNLM"/>
    </source>
</evidence>
<dbReference type="Proteomes" id="UP000826709">
    <property type="component" value="Chromosome"/>
</dbReference>
<keyword evidence="2" id="KW-1185">Reference proteome</keyword>
<accession>A0A8G1A2Q5</accession>
<proteinExistence type="predicted"/>
<organism evidence="1 2">
    <name type="scientific">Methanofollis formosanus</name>
    <dbReference type="NCBI Taxonomy" id="299308"/>
    <lineage>
        <taxon>Archaea</taxon>
        <taxon>Methanobacteriati</taxon>
        <taxon>Methanobacteriota</taxon>
        <taxon>Stenosarchaea group</taxon>
        <taxon>Methanomicrobia</taxon>
        <taxon>Methanomicrobiales</taxon>
        <taxon>Methanomicrobiaceae</taxon>
        <taxon>Methanofollis</taxon>
    </lineage>
</organism>
<protein>
    <recommendedName>
        <fullName evidence="3">DsrE family protein</fullName>
    </recommendedName>
</protein>
<dbReference type="PANTHER" id="PTHR37691">
    <property type="entry name" value="BLR3518 PROTEIN"/>
    <property type="match status" value="1"/>
</dbReference>
<gene>
    <name evidence="1" type="ORF">E2N92_05960</name>
</gene>
<dbReference type="InterPro" id="IPR003787">
    <property type="entry name" value="Sulphur_relay_DsrE/F-like"/>
</dbReference>
<reference evidence="1" key="1">
    <citation type="journal article" date="2005" name="Int. J. Syst. Evol. Microbiol.">
        <title>Methanofollis formosanus sp. nov., isolated from a fish pond.</title>
        <authorList>
            <person name="Wu S.Y."/>
            <person name="Chen S.C."/>
            <person name="Lai M.C."/>
        </authorList>
    </citation>
    <scope>NUCLEOTIDE SEQUENCE</scope>
    <source>
        <strain evidence="1">ML15</strain>
    </source>
</reference>
<name>A0A8G1A2Q5_9EURY</name>
<dbReference type="PANTHER" id="PTHR37691:SF1">
    <property type="entry name" value="BLR3518 PROTEIN"/>
    <property type="match status" value="1"/>
</dbReference>
<dbReference type="Gene3D" id="3.40.1260.10">
    <property type="entry name" value="DsrEFH-like"/>
    <property type="match status" value="1"/>
</dbReference>
<dbReference type="OrthoDB" id="57062at2157"/>
<dbReference type="AlphaFoldDB" id="A0A8G1A2Q5"/>
<dbReference type="Pfam" id="PF02635">
    <property type="entry name" value="DsrE"/>
    <property type="match status" value="1"/>
</dbReference>
<dbReference type="InterPro" id="IPR027396">
    <property type="entry name" value="DsrEFH-like"/>
</dbReference>
<sequence>MKNRQVLVHLTEAGKGETAMRNVEHLLEEFGDDVAAEVVANGDGVKVLLITGPYGDEVRALAEAGVRFAVCAHSCRARGFTREDFPRVVTVVPSGVGEIVRREAEGFAYIRP</sequence>